<protein>
    <recommendedName>
        <fullName evidence="3">Pentatricopeptide repeat-containing protein</fullName>
    </recommendedName>
</protein>
<reference evidence="1 2" key="1">
    <citation type="submission" date="2024-01" db="EMBL/GenBank/DDBJ databases">
        <title>The genomes of 5 underutilized Papilionoideae crops provide insights into root nodulation and disease resistanc.</title>
        <authorList>
            <person name="Jiang F."/>
        </authorList>
    </citation>
    <scope>NUCLEOTIDE SEQUENCE [LARGE SCALE GENOMIC DNA]</scope>
    <source>
        <strain evidence="1">JINMINGXINNONG_FW02</strain>
        <tissue evidence="1">Leaves</tissue>
    </source>
</reference>
<dbReference type="InterPro" id="IPR046960">
    <property type="entry name" value="PPR_At4g14850-like_plant"/>
</dbReference>
<dbReference type="AlphaFoldDB" id="A0AAN9QDG9"/>
<keyword evidence="2" id="KW-1185">Reference proteome</keyword>
<name>A0AAN9QDG9_PHACN</name>
<evidence type="ECO:0000313" key="1">
    <source>
        <dbReference type="EMBL" id="KAK7333680.1"/>
    </source>
</evidence>
<dbReference type="InterPro" id="IPR011990">
    <property type="entry name" value="TPR-like_helical_dom_sf"/>
</dbReference>
<comment type="caution">
    <text evidence="1">The sequence shown here is derived from an EMBL/GenBank/DDBJ whole genome shotgun (WGS) entry which is preliminary data.</text>
</comment>
<accession>A0AAN9QDG9</accession>
<dbReference type="PANTHER" id="PTHR47926">
    <property type="entry name" value="PENTATRICOPEPTIDE REPEAT-CONTAINING PROTEIN"/>
    <property type="match status" value="1"/>
</dbReference>
<dbReference type="Proteomes" id="UP001374584">
    <property type="component" value="Unassembled WGS sequence"/>
</dbReference>
<dbReference type="SUPFAM" id="SSF48452">
    <property type="entry name" value="TPR-like"/>
    <property type="match status" value="1"/>
</dbReference>
<dbReference type="InterPro" id="IPR046849">
    <property type="entry name" value="E2_motif"/>
</dbReference>
<evidence type="ECO:0008006" key="3">
    <source>
        <dbReference type="Google" id="ProtNLM"/>
    </source>
</evidence>
<dbReference type="PANTHER" id="PTHR47926:SF505">
    <property type="entry name" value="PENTATRICOPEPTIDE REPEAT (PPR) SUPERFAMILY PROTEIN"/>
    <property type="match status" value="1"/>
</dbReference>
<dbReference type="EMBL" id="JAYMYR010000011">
    <property type="protein sequence ID" value="KAK7333680.1"/>
    <property type="molecule type" value="Genomic_DNA"/>
</dbReference>
<proteinExistence type="predicted"/>
<gene>
    <name evidence="1" type="ORF">VNO80_30457</name>
</gene>
<sequence length="149" mass="17159">MPFNPGSIEWASLLGACRKHGNVDLAVKAANEFLQLEPYNAAPYVMLSNMYASASRWDEAANIKRMMRGRGIKKKPGCSWIEIDKKVHVFVAKDTSHPMIKETHTYMEELLRKMKQSDNDKSSVKDSRYLLSEDASFRYESILKVRWNL</sequence>
<evidence type="ECO:0000313" key="2">
    <source>
        <dbReference type="Proteomes" id="UP001374584"/>
    </source>
</evidence>
<dbReference type="GO" id="GO:0009451">
    <property type="term" value="P:RNA modification"/>
    <property type="evidence" value="ECO:0007669"/>
    <property type="project" value="InterPro"/>
</dbReference>
<dbReference type="InterPro" id="IPR046848">
    <property type="entry name" value="E_motif"/>
</dbReference>
<organism evidence="1 2">
    <name type="scientific">Phaseolus coccineus</name>
    <name type="common">Scarlet runner bean</name>
    <name type="synonym">Phaseolus multiflorus</name>
    <dbReference type="NCBI Taxonomy" id="3886"/>
    <lineage>
        <taxon>Eukaryota</taxon>
        <taxon>Viridiplantae</taxon>
        <taxon>Streptophyta</taxon>
        <taxon>Embryophyta</taxon>
        <taxon>Tracheophyta</taxon>
        <taxon>Spermatophyta</taxon>
        <taxon>Magnoliopsida</taxon>
        <taxon>eudicotyledons</taxon>
        <taxon>Gunneridae</taxon>
        <taxon>Pentapetalae</taxon>
        <taxon>rosids</taxon>
        <taxon>fabids</taxon>
        <taxon>Fabales</taxon>
        <taxon>Fabaceae</taxon>
        <taxon>Papilionoideae</taxon>
        <taxon>50 kb inversion clade</taxon>
        <taxon>NPAAA clade</taxon>
        <taxon>indigoferoid/millettioid clade</taxon>
        <taxon>Phaseoleae</taxon>
        <taxon>Phaseolus</taxon>
    </lineage>
</organism>
<dbReference type="Pfam" id="PF20430">
    <property type="entry name" value="Eplus_motif"/>
    <property type="match status" value="1"/>
</dbReference>
<dbReference type="Gene3D" id="1.25.40.10">
    <property type="entry name" value="Tetratricopeptide repeat domain"/>
    <property type="match status" value="1"/>
</dbReference>
<dbReference type="GO" id="GO:0003723">
    <property type="term" value="F:RNA binding"/>
    <property type="evidence" value="ECO:0007669"/>
    <property type="project" value="InterPro"/>
</dbReference>
<dbReference type="Pfam" id="PF20431">
    <property type="entry name" value="E_motif"/>
    <property type="match status" value="1"/>
</dbReference>